<comment type="caution">
    <text evidence="1">The sequence shown here is derived from an EMBL/GenBank/DDBJ whole genome shotgun (WGS) entry which is preliminary data.</text>
</comment>
<evidence type="ECO:0000313" key="2">
    <source>
        <dbReference type="Proteomes" id="UP001234178"/>
    </source>
</evidence>
<accession>A0ABR0A9G1</accession>
<gene>
    <name evidence="1" type="ORF">OUZ56_003692</name>
</gene>
<reference evidence="1 2" key="1">
    <citation type="journal article" date="2023" name="Nucleic Acids Res.">
        <title>The hologenome of Daphnia magna reveals possible DNA methylation and microbiome-mediated evolution of the host genome.</title>
        <authorList>
            <person name="Chaturvedi A."/>
            <person name="Li X."/>
            <person name="Dhandapani V."/>
            <person name="Marshall H."/>
            <person name="Kissane S."/>
            <person name="Cuenca-Cambronero M."/>
            <person name="Asole G."/>
            <person name="Calvet F."/>
            <person name="Ruiz-Romero M."/>
            <person name="Marangio P."/>
            <person name="Guigo R."/>
            <person name="Rago D."/>
            <person name="Mirbahai L."/>
            <person name="Eastwood N."/>
            <person name="Colbourne J.K."/>
            <person name="Zhou J."/>
            <person name="Mallon E."/>
            <person name="Orsini L."/>
        </authorList>
    </citation>
    <scope>NUCLEOTIDE SEQUENCE [LARGE SCALE GENOMIC DNA]</scope>
    <source>
        <strain evidence="1">LRV0_1</strain>
    </source>
</reference>
<evidence type="ECO:0000313" key="1">
    <source>
        <dbReference type="EMBL" id="KAK4021783.1"/>
    </source>
</evidence>
<dbReference type="EMBL" id="JAOYFB010000036">
    <property type="protein sequence ID" value="KAK4021783.1"/>
    <property type="molecule type" value="Genomic_DNA"/>
</dbReference>
<keyword evidence="2" id="KW-1185">Reference proteome</keyword>
<organism evidence="1 2">
    <name type="scientific">Daphnia magna</name>
    <dbReference type="NCBI Taxonomy" id="35525"/>
    <lineage>
        <taxon>Eukaryota</taxon>
        <taxon>Metazoa</taxon>
        <taxon>Ecdysozoa</taxon>
        <taxon>Arthropoda</taxon>
        <taxon>Crustacea</taxon>
        <taxon>Branchiopoda</taxon>
        <taxon>Diplostraca</taxon>
        <taxon>Cladocera</taxon>
        <taxon>Anomopoda</taxon>
        <taxon>Daphniidae</taxon>
        <taxon>Daphnia</taxon>
    </lineage>
</organism>
<name>A0ABR0A9G1_9CRUS</name>
<sequence length="59" mass="7001">MDYFENNKWSFERIPNVQSSWLQVTGGQLANYRLEEFTLETECANCTKWIASPRAIYFC</sequence>
<protein>
    <submittedName>
        <fullName evidence="1">Uncharacterized protein</fullName>
    </submittedName>
</protein>
<proteinExistence type="predicted"/>
<dbReference type="Proteomes" id="UP001234178">
    <property type="component" value="Unassembled WGS sequence"/>
</dbReference>